<dbReference type="PANTHER" id="PTHR43808:SF8">
    <property type="entry name" value="PEPTIDASE M20 DIMERISATION DOMAIN-CONTAINING PROTEIN"/>
    <property type="match status" value="1"/>
</dbReference>
<dbReference type="STRING" id="82801.SAMN04488506_1773"/>
<keyword evidence="17" id="KW-1185">Reference proteome</keyword>
<comment type="cofactor">
    <cofactor evidence="1">
        <name>Co(2+)</name>
        <dbReference type="ChEBI" id="CHEBI:48828"/>
    </cofactor>
</comment>
<dbReference type="CDD" id="cd08659">
    <property type="entry name" value="M20_ArgE_DapE-like"/>
    <property type="match status" value="1"/>
</dbReference>
<evidence type="ECO:0000256" key="11">
    <source>
        <dbReference type="ARBA" id="ARBA00022915"/>
    </source>
</evidence>
<dbReference type="InterPro" id="IPR011650">
    <property type="entry name" value="Peptidase_M20_dimer"/>
</dbReference>
<dbReference type="UniPathway" id="UPA00034">
    <property type="reaction ID" value="UER00021"/>
</dbReference>
<evidence type="ECO:0000256" key="2">
    <source>
        <dbReference type="ARBA" id="ARBA00001947"/>
    </source>
</evidence>
<evidence type="ECO:0000259" key="15">
    <source>
        <dbReference type="Pfam" id="PF07687"/>
    </source>
</evidence>
<evidence type="ECO:0000256" key="10">
    <source>
        <dbReference type="ARBA" id="ARBA00022833"/>
    </source>
</evidence>
<evidence type="ECO:0000313" key="16">
    <source>
        <dbReference type="EMBL" id="SFQ38923.1"/>
    </source>
</evidence>
<keyword evidence="9" id="KW-0378">Hydrolase</keyword>
<evidence type="ECO:0000256" key="7">
    <source>
        <dbReference type="ARBA" id="ARBA00022605"/>
    </source>
</evidence>
<evidence type="ECO:0000256" key="8">
    <source>
        <dbReference type="ARBA" id="ARBA00022723"/>
    </source>
</evidence>
<dbReference type="GO" id="GO:0046872">
    <property type="term" value="F:metal ion binding"/>
    <property type="evidence" value="ECO:0007669"/>
    <property type="project" value="UniProtKB-KW"/>
</dbReference>
<dbReference type="InterPro" id="IPR001261">
    <property type="entry name" value="ArgE/DapE_CS"/>
</dbReference>
<dbReference type="InterPro" id="IPR010182">
    <property type="entry name" value="ArgE/DapE"/>
</dbReference>
<comment type="catalytic activity">
    <reaction evidence="14">
        <text>N-succinyl-(2S,6S)-2,6-diaminopimelate + H2O = (2S,6S)-2,6-diaminopimelate + succinate</text>
        <dbReference type="Rhea" id="RHEA:22608"/>
        <dbReference type="ChEBI" id="CHEBI:15377"/>
        <dbReference type="ChEBI" id="CHEBI:30031"/>
        <dbReference type="ChEBI" id="CHEBI:57609"/>
        <dbReference type="ChEBI" id="CHEBI:58087"/>
        <dbReference type="EC" id="3.5.1.18"/>
    </reaction>
</comment>
<dbReference type="PROSITE" id="PS00759">
    <property type="entry name" value="ARGE_DAPE_CPG2_2"/>
    <property type="match status" value="1"/>
</dbReference>
<evidence type="ECO:0000256" key="13">
    <source>
        <dbReference type="ARBA" id="ARBA00023285"/>
    </source>
</evidence>
<protein>
    <recommendedName>
        <fullName evidence="6">Probable succinyl-diaminopimelate desuccinylase</fullName>
        <ecNumber evidence="5">3.5.1.18</ecNumber>
    </recommendedName>
</protein>
<comment type="pathway">
    <text evidence="3">Amino-acid biosynthesis; L-lysine biosynthesis via DAP pathway; LL-2,6-diaminopimelate from (S)-tetrahydrodipicolinate (succinylase route): step 3/3.</text>
</comment>
<organism evidence="16 17">
    <name type="scientific">Desemzia incerta</name>
    <dbReference type="NCBI Taxonomy" id="82801"/>
    <lineage>
        <taxon>Bacteria</taxon>
        <taxon>Bacillati</taxon>
        <taxon>Bacillota</taxon>
        <taxon>Bacilli</taxon>
        <taxon>Lactobacillales</taxon>
        <taxon>Carnobacteriaceae</taxon>
        <taxon>Desemzia</taxon>
    </lineage>
</organism>
<gene>
    <name evidence="16" type="ORF">SAMN04488506_1773</name>
</gene>
<dbReference type="GO" id="GO:0009089">
    <property type="term" value="P:lysine biosynthetic process via diaminopimelate"/>
    <property type="evidence" value="ECO:0007669"/>
    <property type="project" value="UniProtKB-UniPathway"/>
</dbReference>
<comment type="cofactor">
    <cofactor evidence="2">
        <name>Zn(2+)</name>
        <dbReference type="ChEBI" id="CHEBI:29105"/>
    </cofactor>
</comment>
<dbReference type="EMBL" id="FOXW01000006">
    <property type="protein sequence ID" value="SFQ38923.1"/>
    <property type="molecule type" value="Genomic_DNA"/>
</dbReference>
<dbReference type="EC" id="3.5.1.18" evidence="5"/>
<dbReference type="Gene3D" id="3.30.70.360">
    <property type="match status" value="1"/>
</dbReference>
<dbReference type="NCBIfam" id="TIGR01910">
    <property type="entry name" value="DapE-ArgE"/>
    <property type="match status" value="1"/>
</dbReference>
<keyword evidence="11" id="KW-0220">Diaminopimelate biosynthesis</keyword>
<dbReference type="RefSeq" id="WP_092480804.1">
    <property type="nucleotide sequence ID" value="NZ_FOXW01000006.1"/>
</dbReference>
<dbReference type="NCBIfam" id="NF006365">
    <property type="entry name" value="PRK08588.1"/>
    <property type="match status" value="1"/>
</dbReference>
<dbReference type="OrthoDB" id="9792335at2"/>
<evidence type="ECO:0000256" key="3">
    <source>
        <dbReference type="ARBA" id="ARBA00005130"/>
    </source>
</evidence>
<dbReference type="Gene3D" id="3.40.630.10">
    <property type="entry name" value="Zn peptidases"/>
    <property type="match status" value="1"/>
</dbReference>
<dbReference type="SUPFAM" id="SSF55031">
    <property type="entry name" value="Bacterial exopeptidase dimerisation domain"/>
    <property type="match status" value="1"/>
</dbReference>
<evidence type="ECO:0000256" key="9">
    <source>
        <dbReference type="ARBA" id="ARBA00022801"/>
    </source>
</evidence>
<keyword evidence="12" id="KW-0457">Lysine biosynthesis</keyword>
<dbReference type="InterPro" id="IPR036264">
    <property type="entry name" value="Bact_exopeptidase_dim_dom"/>
</dbReference>
<dbReference type="Pfam" id="PF01546">
    <property type="entry name" value="Peptidase_M20"/>
    <property type="match status" value="1"/>
</dbReference>
<dbReference type="InterPro" id="IPR050072">
    <property type="entry name" value="Peptidase_M20A"/>
</dbReference>
<comment type="similarity">
    <text evidence="4">Belongs to the peptidase M20A family.</text>
</comment>
<evidence type="ECO:0000256" key="6">
    <source>
        <dbReference type="ARBA" id="ARBA00016853"/>
    </source>
</evidence>
<dbReference type="AlphaFoldDB" id="A0A1I5Y3X5"/>
<name>A0A1I5Y3X5_9LACT</name>
<dbReference type="GO" id="GO:0019877">
    <property type="term" value="P:diaminopimelate biosynthetic process"/>
    <property type="evidence" value="ECO:0007669"/>
    <property type="project" value="UniProtKB-KW"/>
</dbReference>
<evidence type="ECO:0000256" key="1">
    <source>
        <dbReference type="ARBA" id="ARBA00001941"/>
    </source>
</evidence>
<evidence type="ECO:0000313" key="17">
    <source>
        <dbReference type="Proteomes" id="UP000199136"/>
    </source>
</evidence>
<accession>A0A1I5Y3X5</accession>
<dbReference type="PANTHER" id="PTHR43808">
    <property type="entry name" value="ACETYLORNITHINE DEACETYLASE"/>
    <property type="match status" value="1"/>
</dbReference>
<dbReference type="SUPFAM" id="SSF53187">
    <property type="entry name" value="Zn-dependent exopeptidases"/>
    <property type="match status" value="1"/>
</dbReference>
<dbReference type="InterPro" id="IPR002933">
    <property type="entry name" value="Peptidase_M20"/>
</dbReference>
<dbReference type="Pfam" id="PF07687">
    <property type="entry name" value="M20_dimer"/>
    <property type="match status" value="1"/>
</dbReference>
<keyword evidence="10" id="KW-0862">Zinc</keyword>
<dbReference type="GO" id="GO:0009014">
    <property type="term" value="F:succinyl-diaminopimelate desuccinylase activity"/>
    <property type="evidence" value="ECO:0007669"/>
    <property type="project" value="UniProtKB-EC"/>
</dbReference>
<feature type="domain" description="Peptidase M20 dimerisation" evidence="15">
    <location>
        <begin position="173"/>
        <end position="280"/>
    </location>
</feature>
<dbReference type="Proteomes" id="UP000199136">
    <property type="component" value="Unassembled WGS sequence"/>
</dbReference>
<evidence type="ECO:0000256" key="5">
    <source>
        <dbReference type="ARBA" id="ARBA00011921"/>
    </source>
</evidence>
<proteinExistence type="inferred from homology"/>
<evidence type="ECO:0000256" key="14">
    <source>
        <dbReference type="ARBA" id="ARBA00051301"/>
    </source>
</evidence>
<keyword evidence="13" id="KW-0170">Cobalt</keyword>
<keyword evidence="8" id="KW-0479">Metal-binding</keyword>
<evidence type="ECO:0000256" key="12">
    <source>
        <dbReference type="ARBA" id="ARBA00023154"/>
    </source>
</evidence>
<reference evidence="16 17" key="1">
    <citation type="submission" date="2016-10" db="EMBL/GenBank/DDBJ databases">
        <authorList>
            <person name="de Groot N.N."/>
        </authorList>
    </citation>
    <scope>NUCLEOTIDE SEQUENCE [LARGE SCALE GENOMIC DNA]</scope>
    <source>
        <strain evidence="16 17">DSM 20581</strain>
    </source>
</reference>
<keyword evidence="7" id="KW-0028">Amino-acid biosynthesis</keyword>
<evidence type="ECO:0000256" key="4">
    <source>
        <dbReference type="ARBA" id="ARBA00006247"/>
    </source>
</evidence>
<sequence>MSVFTEQQKLTILEDLVAINSVNENEIEVAEYLKKLFAEYGIDSTIVPVTETRVNLVAEIGSGSPVFGISGHMDVVSPGDVSNWSTDPFVLTEKDGKLYGRGANDMKSGLAALAIAMIELKESNSLTKGSVRFMATTGEEVGGAGSKKLYEEGYMDDVDALIVAEPSQDVIVYSHKGSLNFKVTSKGQEAHSAMPHLGYNAIDPLAEFITRVNAEVRDPSRSNETLGELIMNCTIVQGGQQVNSIPEVAAAEFNVRTIPEYDTEEVIAKFNEIAEEINKQKDAKIHVEVTMALPSVFTDGKSELVEIAQDLGEKYFGEKPGTIGSPGVTDGSNFLRSKGDEFPFMMFGPGLTKMAHKIDEYVHKDVYLKFIDLYKEMILAFNQ</sequence>